<evidence type="ECO:0000313" key="3">
    <source>
        <dbReference type="Proteomes" id="UP000702209"/>
    </source>
</evidence>
<dbReference type="Gene3D" id="1.10.10.10">
    <property type="entry name" value="Winged helix-like DNA-binding domain superfamily/Winged helix DNA-binding domain"/>
    <property type="match status" value="1"/>
</dbReference>
<proteinExistence type="predicted"/>
<gene>
    <name evidence="2" type="ORF">IU459_10785</name>
</gene>
<feature type="domain" description="Helix-turn-helix" evidence="1">
    <location>
        <begin position="19"/>
        <end position="70"/>
    </location>
</feature>
<dbReference type="InterPro" id="IPR009061">
    <property type="entry name" value="DNA-bd_dom_put_sf"/>
</dbReference>
<accession>A0ABS0CN51</accession>
<dbReference type="EMBL" id="JADLQX010000006">
    <property type="protein sequence ID" value="MBF6298032.1"/>
    <property type="molecule type" value="Genomic_DNA"/>
</dbReference>
<dbReference type="SUPFAM" id="SSF46955">
    <property type="entry name" value="Putative DNA-binding domain"/>
    <property type="match status" value="1"/>
</dbReference>
<dbReference type="InterPro" id="IPR041657">
    <property type="entry name" value="HTH_17"/>
</dbReference>
<dbReference type="Pfam" id="PF12728">
    <property type="entry name" value="HTH_17"/>
    <property type="match status" value="1"/>
</dbReference>
<keyword evidence="3" id="KW-1185">Reference proteome</keyword>
<name>A0ABS0CN51_9NOCA</name>
<organism evidence="2 3">
    <name type="scientific">Nocardia amamiensis</name>
    <dbReference type="NCBI Taxonomy" id="404578"/>
    <lineage>
        <taxon>Bacteria</taxon>
        <taxon>Bacillati</taxon>
        <taxon>Actinomycetota</taxon>
        <taxon>Actinomycetes</taxon>
        <taxon>Mycobacteriales</taxon>
        <taxon>Nocardiaceae</taxon>
        <taxon>Nocardia</taxon>
    </lineage>
</organism>
<reference evidence="2 3" key="1">
    <citation type="submission" date="2020-10" db="EMBL/GenBank/DDBJ databases">
        <title>Identification of Nocardia species via Next-generation sequencing and recognition of intraspecies genetic diversity.</title>
        <authorList>
            <person name="Li P."/>
            <person name="Li P."/>
            <person name="Lu B."/>
        </authorList>
    </citation>
    <scope>NUCLEOTIDE SEQUENCE [LARGE SCALE GENOMIC DNA]</scope>
    <source>
        <strain evidence="2 3">BJ06-0157</strain>
    </source>
</reference>
<dbReference type="InterPro" id="IPR036388">
    <property type="entry name" value="WH-like_DNA-bd_sf"/>
</dbReference>
<evidence type="ECO:0000313" key="2">
    <source>
        <dbReference type="EMBL" id="MBF6298032.1"/>
    </source>
</evidence>
<evidence type="ECO:0000259" key="1">
    <source>
        <dbReference type="Pfam" id="PF12728"/>
    </source>
</evidence>
<sequence>MASDATRSHGDFAQPIREYLTTREVAEMTGIAEGTWRYWRHKDEGPASFTLNGKRVVYRRSEIERWIAEQEAATRRGGSPEVA</sequence>
<dbReference type="RefSeq" id="WP_195129329.1">
    <property type="nucleotide sequence ID" value="NZ_JADLQX010000006.1"/>
</dbReference>
<dbReference type="Proteomes" id="UP000702209">
    <property type="component" value="Unassembled WGS sequence"/>
</dbReference>
<protein>
    <submittedName>
        <fullName evidence="2">Helix-turn-helix domain-containing protein</fullName>
    </submittedName>
</protein>
<comment type="caution">
    <text evidence="2">The sequence shown here is derived from an EMBL/GenBank/DDBJ whole genome shotgun (WGS) entry which is preliminary data.</text>
</comment>